<name>A0A9W4SUF1_9GLOM</name>
<feature type="non-terminal residue" evidence="1">
    <location>
        <position position="119"/>
    </location>
</feature>
<keyword evidence="2" id="KW-1185">Reference proteome</keyword>
<comment type="caution">
    <text evidence="1">The sequence shown here is derived from an EMBL/GenBank/DDBJ whole genome shotgun (WGS) entry which is preliminary data.</text>
</comment>
<reference evidence="1" key="1">
    <citation type="submission" date="2022-08" db="EMBL/GenBank/DDBJ databases">
        <authorList>
            <person name="Kallberg Y."/>
            <person name="Tangrot J."/>
            <person name="Rosling A."/>
        </authorList>
    </citation>
    <scope>NUCLEOTIDE SEQUENCE</scope>
    <source>
        <strain evidence="1">Wild A</strain>
    </source>
</reference>
<dbReference type="EMBL" id="CAMKVN010002409">
    <property type="protein sequence ID" value="CAI2180957.1"/>
    <property type="molecule type" value="Genomic_DNA"/>
</dbReference>
<dbReference type="Proteomes" id="UP001153678">
    <property type="component" value="Unassembled WGS sequence"/>
</dbReference>
<organism evidence="1 2">
    <name type="scientific">Funneliformis geosporum</name>
    <dbReference type="NCBI Taxonomy" id="1117311"/>
    <lineage>
        <taxon>Eukaryota</taxon>
        <taxon>Fungi</taxon>
        <taxon>Fungi incertae sedis</taxon>
        <taxon>Mucoromycota</taxon>
        <taxon>Glomeromycotina</taxon>
        <taxon>Glomeromycetes</taxon>
        <taxon>Glomerales</taxon>
        <taxon>Glomeraceae</taxon>
        <taxon>Funneliformis</taxon>
    </lineage>
</organism>
<dbReference type="OrthoDB" id="10657802at2759"/>
<evidence type="ECO:0000313" key="1">
    <source>
        <dbReference type="EMBL" id="CAI2180957.1"/>
    </source>
</evidence>
<evidence type="ECO:0000313" key="2">
    <source>
        <dbReference type="Proteomes" id="UP001153678"/>
    </source>
</evidence>
<protein>
    <submittedName>
        <fullName evidence="1">14919_t:CDS:1</fullName>
    </submittedName>
</protein>
<accession>A0A9W4SUF1</accession>
<sequence length="119" mass="13651">MDVVSLTMENKDLEAEKKLLEVTQMLSFLKTIKTEMNDDTAFETEFKTKQDAIKAILKDEKKTGVTLENIEEWFVEYTKHFELLEGEKTDRAEIGKAIAKPNDYKDKGDSKLDEAALTN</sequence>
<gene>
    <name evidence="1" type="ORF">FWILDA_LOCUS9842</name>
</gene>
<dbReference type="AlphaFoldDB" id="A0A9W4SUF1"/>
<proteinExistence type="predicted"/>